<dbReference type="Proteomes" id="UP000178841">
    <property type="component" value="Unassembled WGS sequence"/>
</dbReference>
<name>A0A1G2CTD1_9BACT</name>
<dbReference type="AlphaFoldDB" id="A0A1G2CTD1"/>
<sequence length="259" mass="29740">MKKDLRDKLKSITLFKLTFITWRALCDKYSLFKKTSALNFFFKSYKKYSSLPKNKNFSLETANLYPRLFDNTSGTPIDPVYFYQNTWCAKKIFEAKPKHHYDVGSSAEFVGTISQFAPTTMVDIRPLGVTLPQLSFVKGDILHLPFKDSELYSLSSLCVIEHIGLGRYGDTLDPYGSEKACYELIRVLAQNGSLYISVPIDSDNRVYFNAHRAFTREYMLSLFGALILVEERYLYGNTLFEAYASKKGFGTGFFQFTKK</sequence>
<dbReference type="SUPFAM" id="SSF53335">
    <property type="entry name" value="S-adenosyl-L-methionine-dependent methyltransferases"/>
    <property type="match status" value="1"/>
</dbReference>
<accession>A0A1G2CTD1</accession>
<dbReference type="Gene3D" id="3.40.50.150">
    <property type="entry name" value="Vaccinia Virus protein VP39"/>
    <property type="match status" value="1"/>
</dbReference>
<dbReference type="EMBL" id="MHLH01000003">
    <property type="protein sequence ID" value="OGZ04654.1"/>
    <property type="molecule type" value="Genomic_DNA"/>
</dbReference>
<comment type="caution">
    <text evidence="1">The sequence shown here is derived from an EMBL/GenBank/DDBJ whole genome shotgun (WGS) entry which is preliminary data.</text>
</comment>
<gene>
    <name evidence="1" type="ORF">A2648_00970</name>
</gene>
<evidence type="ECO:0008006" key="3">
    <source>
        <dbReference type="Google" id="ProtNLM"/>
    </source>
</evidence>
<dbReference type="InterPro" id="IPR004951">
    <property type="entry name" value="DUF268_CAE_spp"/>
</dbReference>
<dbReference type="STRING" id="1798657.A2648_00970"/>
<dbReference type="InterPro" id="IPR029063">
    <property type="entry name" value="SAM-dependent_MTases_sf"/>
</dbReference>
<organism evidence="1 2">
    <name type="scientific">Candidatus Lloydbacteria bacterium RIFCSPHIGHO2_01_FULL_41_20</name>
    <dbReference type="NCBI Taxonomy" id="1798657"/>
    <lineage>
        <taxon>Bacteria</taxon>
        <taxon>Candidatus Lloydiibacteriota</taxon>
    </lineage>
</organism>
<reference evidence="1 2" key="1">
    <citation type="journal article" date="2016" name="Nat. Commun.">
        <title>Thousands of microbial genomes shed light on interconnected biogeochemical processes in an aquifer system.</title>
        <authorList>
            <person name="Anantharaman K."/>
            <person name="Brown C.T."/>
            <person name="Hug L.A."/>
            <person name="Sharon I."/>
            <person name="Castelle C.J."/>
            <person name="Probst A.J."/>
            <person name="Thomas B.C."/>
            <person name="Singh A."/>
            <person name="Wilkins M.J."/>
            <person name="Karaoz U."/>
            <person name="Brodie E.L."/>
            <person name="Williams K.H."/>
            <person name="Hubbard S.S."/>
            <person name="Banfield J.F."/>
        </authorList>
    </citation>
    <scope>NUCLEOTIDE SEQUENCE [LARGE SCALE GENOMIC DNA]</scope>
</reference>
<evidence type="ECO:0000313" key="1">
    <source>
        <dbReference type="EMBL" id="OGZ04654.1"/>
    </source>
</evidence>
<dbReference type="Pfam" id="PF03269">
    <property type="entry name" value="DUF268"/>
    <property type="match status" value="1"/>
</dbReference>
<evidence type="ECO:0000313" key="2">
    <source>
        <dbReference type="Proteomes" id="UP000178841"/>
    </source>
</evidence>
<proteinExistence type="predicted"/>
<protein>
    <recommendedName>
        <fullName evidence="3">DUF268 domain-containing protein</fullName>
    </recommendedName>
</protein>